<dbReference type="PANTHER" id="PTHR46589:SF1">
    <property type="entry name" value="APOPTOTIC CHROMATIN CONDENSATION INDUCER IN THE NUCLEUS"/>
    <property type="match status" value="1"/>
</dbReference>
<proteinExistence type="predicted"/>
<dbReference type="HOGENOM" id="CLU_1932779_0_0_1"/>
<evidence type="ECO:0000313" key="3">
    <source>
        <dbReference type="Proteomes" id="UP000001292"/>
    </source>
</evidence>
<protein>
    <submittedName>
        <fullName evidence="2">GM23219</fullName>
    </submittedName>
</protein>
<dbReference type="EMBL" id="CH688243">
    <property type="protein sequence ID" value="EDW44935.1"/>
    <property type="molecule type" value="Genomic_DNA"/>
</dbReference>
<keyword evidence="3" id="KW-1185">Reference proteome</keyword>
<dbReference type="Proteomes" id="UP000001292">
    <property type="component" value="Unassembled WGS sequence"/>
</dbReference>
<evidence type="ECO:0000256" key="1">
    <source>
        <dbReference type="SAM" id="MobiDB-lite"/>
    </source>
</evidence>
<gene>
    <name evidence="2" type="primary">Dsec\GM23219</name>
    <name evidence="2" type="ORF">Dsec_GM23219</name>
</gene>
<dbReference type="PANTHER" id="PTHR46589">
    <property type="entry name" value="APOPTOTIC CHROMATIN CONDENSATION INDUCER IN THE NUCLEUS"/>
    <property type="match status" value="1"/>
</dbReference>
<feature type="non-terminal residue" evidence="2">
    <location>
        <position position="1"/>
    </location>
</feature>
<dbReference type="GO" id="GO:0005737">
    <property type="term" value="C:cytoplasm"/>
    <property type="evidence" value="ECO:0007669"/>
    <property type="project" value="EnsemblMetazoa"/>
</dbReference>
<dbReference type="GO" id="GO:0003723">
    <property type="term" value="F:RNA binding"/>
    <property type="evidence" value="ECO:0007669"/>
    <property type="project" value="TreeGrafter"/>
</dbReference>
<dbReference type="InterPro" id="IPR034257">
    <property type="entry name" value="Acinus_RRM"/>
</dbReference>
<dbReference type="STRING" id="7238.B4IQI2"/>
<sequence length="131" mass="14609">TNLVRPFTVLQLKGLLARTGKIVEEDGFWIDRIKSKCYVAYSTEDLRDLYANGMLAKRNQATSTNTATTGVGRARIDWTRGLGMRNEPDRSESVPGTERDEDAIGSDLIAMHMQEAAVDRQVKPVGYIFLS</sequence>
<accession>B4IQI2</accession>
<evidence type="ECO:0000313" key="2">
    <source>
        <dbReference type="EMBL" id="EDW44935.1"/>
    </source>
</evidence>
<dbReference type="GO" id="GO:0010506">
    <property type="term" value="P:regulation of autophagy"/>
    <property type="evidence" value="ECO:0007669"/>
    <property type="project" value="EnsemblMetazoa"/>
</dbReference>
<feature type="region of interest" description="Disordered" evidence="1">
    <location>
        <begin position="82"/>
        <end position="101"/>
    </location>
</feature>
<dbReference type="CDD" id="cd12432">
    <property type="entry name" value="RRM_ACINU"/>
    <property type="match status" value="1"/>
</dbReference>
<dbReference type="GO" id="GO:0008380">
    <property type="term" value="P:RNA splicing"/>
    <property type="evidence" value="ECO:0007669"/>
    <property type="project" value="EnsemblMetazoa"/>
</dbReference>
<reference evidence="2 3" key="1">
    <citation type="journal article" date="2007" name="Nature">
        <title>Evolution of genes and genomes on the Drosophila phylogeny.</title>
        <authorList>
            <consortium name="Drosophila 12 Genomes Consortium"/>
            <person name="Clark A.G."/>
            <person name="Eisen M.B."/>
            <person name="Smith D.R."/>
            <person name="Bergman C.M."/>
            <person name="Oliver B."/>
            <person name="Markow T.A."/>
            <person name="Kaufman T.C."/>
            <person name="Kellis M."/>
            <person name="Gelbart W."/>
            <person name="Iyer V.N."/>
            <person name="Pollard D.A."/>
            <person name="Sackton T.B."/>
            <person name="Larracuente A.M."/>
            <person name="Singh N.D."/>
            <person name="Abad J.P."/>
            <person name="Abt D.N."/>
            <person name="Adryan B."/>
            <person name="Aguade M."/>
            <person name="Akashi H."/>
            <person name="Anderson W.W."/>
            <person name="Aquadro C.F."/>
            <person name="Ardell D.H."/>
            <person name="Arguello R."/>
            <person name="Artieri C.G."/>
            <person name="Barbash D.A."/>
            <person name="Barker D."/>
            <person name="Barsanti P."/>
            <person name="Batterham P."/>
            <person name="Batzoglou S."/>
            <person name="Begun D."/>
            <person name="Bhutkar A."/>
            <person name="Blanco E."/>
            <person name="Bosak S.A."/>
            <person name="Bradley R.K."/>
            <person name="Brand A.D."/>
            <person name="Brent M.R."/>
            <person name="Brooks A.N."/>
            <person name="Brown R.H."/>
            <person name="Butlin R.K."/>
            <person name="Caggese C."/>
            <person name="Calvi B.R."/>
            <person name="Bernardo de Carvalho A."/>
            <person name="Caspi A."/>
            <person name="Castrezana S."/>
            <person name="Celniker S.E."/>
            <person name="Chang J.L."/>
            <person name="Chapple C."/>
            <person name="Chatterji S."/>
            <person name="Chinwalla A."/>
            <person name="Civetta A."/>
            <person name="Clifton S.W."/>
            <person name="Comeron J.M."/>
            <person name="Costello J.C."/>
            <person name="Coyne J.A."/>
            <person name="Daub J."/>
            <person name="David R.G."/>
            <person name="Delcher A.L."/>
            <person name="Delehaunty K."/>
            <person name="Do C.B."/>
            <person name="Ebling H."/>
            <person name="Edwards K."/>
            <person name="Eickbush T."/>
            <person name="Evans J.D."/>
            <person name="Filipski A."/>
            <person name="Findeiss S."/>
            <person name="Freyhult E."/>
            <person name="Fulton L."/>
            <person name="Fulton R."/>
            <person name="Garcia A.C."/>
            <person name="Gardiner A."/>
            <person name="Garfield D.A."/>
            <person name="Garvin B.E."/>
            <person name="Gibson G."/>
            <person name="Gilbert D."/>
            <person name="Gnerre S."/>
            <person name="Godfrey J."/>
            <person name="Good R."/>
            <person name="Gotea V."/>
            <person name="Gravely B."/>
            <person name="Greenberg A.J."/>
            <person name="Griffiths-Jones S."/>
            <person name="Gross S."/>
            <person name="Guigo R."/>
            <person name="Gustafson E.A."/>
            <person name="Haerty W."/>
            <person name="Hahn M.W."/>
            <person name="Halligan D.L."/>
            <person name="Halpern A.L."/>
            <person name="Halter G.M."/>
            <person name="Han M.V."/>
            <person name="Heger A."/>
            <person name="Hillier L."/>
            <person name="Hinrichs A.S."/>
            <person name="Holmes I."/>
            <person name="Hoskins R.A."/>
            <person name="Hubisz M.J."/>
            <person name="Hultmark D."/>
            <person name="Huntley M.A."/>
            <person name="Jaffe D.B."/>
            <person name="Jagadeeshan S."/>
            <person name="Jeck W.R."/>
            <person name="Johnson J."/>
            <person name="Jones C.D."/>
            <person name="Jordan W.C."/>
            <person name="Karpen G.H."/>
            <person name="Kataoka E."/>
            <person name="Keightley P.D."/>
            <person name="Kheradpour P."/>
            <person name="Kirkness E.F."/>
            <person name="Koerich L.B."/>
            <person name="Kristiansen K."/>
            <person name="Kudrna D."/>
            <person name="Kulathinal R.J."/>
            <person name="Kumar S."/>
            <person name="Kwok R."/>
            <person name="Lander E."/>
            <person name="Langley C.H."/>
            <person name="Lapoint R."/>
            <person name="Lazzaro B.P."/>
            <person name="Lee S.J."/>
            <person name="Levesque L."/>
            <person name="Li R."/>
            <person name="Lin C.F."/>
            <person name="Lin M.F."/>
            <person name="Lindblad-Toh K."/>
            <person name="Llopart A."/>
            <person name="Long M."/>
            <person name="Low L."/>
            <person name="Lozovsky E."/>
            <person name="Lu J."/>
            <person name="Luo M."/>
            <person name="Machado C.A."/>
            <person name="Makalowski W."/>
            <person name="Marzo M."/>
            <person name="Matsuda M."/>
            <person name="Matzkin L."/>
            <person name="McAllister B."/>
            <person name="McBride C.S."/>
            <person name="McKernan B."/>
            <person name="McKernan K."/>
            <person name="Mendez-Lago M."/>
            <person name="Minx P."/>
            <person name="Mollenhauer M.U."/>
            <person name="Montooth K."/>
            <person name="Mount S.M."/>
            <person name="Mu X."/>
            <person name="Myers E."/>
            <person name="Negre B."/>
            <person name="Newfeld S."/>
            <person name="Nielsen R."/>
            <person name="Noor M.A."/>
            <person name="O'Grady P."/>
            <person name="Pachter L."/>
            <person name="Papaceit M."/>
            <person name="Parisi M.J."/>
            <person name="Parisi M."/>
            <person name="Parts L."/>
            <person name="Pedersen J.S."/>
            <person name="Pesole G."/>
            <person name="Phillippy A.M."/>
            <person name="Ponting C.P."/>
            <person name="Pop M."/>
            <person name="Porcelli D."/>
            <person name="Powell J.R."/>
            <person name="Prohaska S."/>
            <person name="Pruitt K."/>
            <person name="Puig M."/>
            <person name="Quesneville H."/>
            <person name="Ram K.R."/>
            <person name="Rand D."/>
            <person name="Rasmussen M.D."/>
            <person name="Reed L.K."/>
            <person name="Reenan R."/>
            <person name="Reily A."/>
            <person name="Remington K.A."/>
            <person name="Rieger T.T."/>
            <person name="Ritchie M.G."/>
            <person name="Robin C."/>
            <person name="Rogers Y.H."/>
            <person name="Rohde C."/>
            <person name="Rozas J."/>
            <person name="Rubenfield M.J."/>
            <person name="Ruiz A."/>
            <person name="Russo S."/>
            <person name="Salzberg S.L."/>
            <person name="Sanchez-Gracia A."/>
            <person name="Saranga D.J."/>
            <person name="Sato H."/>
            <person name="Schaeffer S.W."/>
            <person name="Schatz M.C."/>
            <person name="Schlenke T."/>
            <person name="Schwartz R."/>
            <person name="Segarra C."/>
            <person name="Singh R.S."/>
            <person name="Sirot L."/>
            <person name="Sirota M."/>
            <person name="Sisneros N.B."/>
            <person name="Smith C.D."/>
            <person name="Smith T.F."/>
            <person name="Spieth J."/>
            <person name="Stage D.E."/>
            <person name="Stark A."/>
            <person name="Stephan W."/>
            <person name="Strausberg R.L."/>
            <person name="Strempel S."/>
            <person name="Sturgill D."/>
            <person name="Sutton G."/>
            <person name="Sutton G.G."/>
            <person name="Tao W."/>
            <person name="Teichmann S."/>
            <person name="Tobari Y.N."/>
            <person name="Tomimura Y."/>
            <person name="Tsolas J.M."/>
            <person name="Valente V.L."/>
            <person name="Venter E."/>
            <person name="Venter J.C."/>
            <person name="Vicario S."/>
            <person name="Vieira F.G."/>
            <person name="Vilella A.J."/>
            <person name="Villasante A."/>
            <person name="Walenz B."/>
            <person name="Wang J."/>
            <person name="Wasserman M."/>
            <person name="Watts T."/>
            <person name="Wilson D."/>
            <person name="Wilson R.K."/>
            <person name="Wing R.A."/>
            <person name="Wolfner M.F."/>
            <person name="Wong A."/>
            <person name="Wong G.K."/>
            <person name="Wu C.I."/>
            <person name="Wu G."/>
            <person name="Yamamoto D."/>
            <person name="Yang H.P."/>
            <person name="Yang S.P."/>
            <person name="Yorke J.A."/>
            <person name="Yoshida K."/>
            <person name="Zdobnov E."/>
            <person name="Zhang P."/>
            <person name="Zhang Y."/>
            <person name="Zimin A.V."/>
            <person name="Baldwin J."/>
            <person name="Abdouelleil A."/>
            <person name="Abdulkadir J."/>
            <person name="Abebe A."/>
            <person name="Abera B."/>
            <person name="Abreu J."/>
            <person name="Acer S.C."/>
            <person name="Aftuck L."/>
            <person name="Alexander A."/>
            <person name="An P."/>
            <person name="Anderson E."/>
            <person name="Anderson S."/>
            <person name="Arachi H."/>
            <person name="Azer M."/>
            <person name="Bachantsang P."/>
            <person name="Barry A."/>
            <person name="Bayul T."/>
            <person name="Berlin A."/>
            <person name="Bessette D."/>
            <person name="Bloom T."/>
            <person name="Blye J."/>
            <person name="Boguslavskiy L."/>
            <person name="Bonnet C."/>
            <person name="Boukhgalter B."/>
            <person name="Bourzgui I."/>
            <person name="Brown A."/>
            <person name="Cahill P."/>
            <person name="Channer S."/>
            <person name="Cheshatsang Y."/>
            <person name="Chuda L."/>
            <person name="Citroen M."/>
            <person name="Collymore A."/>
            <person name="Cooke P."/>
            <person name="Costello M."/>
            <person name="D'Aco K."/>
            <person name="Daza R."/>
            <person name="De Haan G."/>
            <person name="DeGray S."/>
            <person name="DeMaso C."/>
            <person name="Dhargay N."/>
            <person name="Dooley K."/>
            <person name="Dooley E."/>
            <person name="Doricent M."/>
            <person name="Dorje P."/>
            <person name="Dorjee K."/>
            <person name="Dupes A."/>
            <person name="Elong R."/>
            <person name="Falk J."/>
            <person name="Farina A."/>
            <person name="Faro S."/>
            <person name="Ferguson D."/>
            <person name="Fisher S."/>
            <person name="Foley C.D."/>
            <person name="Franke A."/>
            <person name="Friedrich D."/>
            <person name="Gadbois L."/>
            <person name="Gearin G."/>
            <person name="Gearin C.R."/>
            <person name="Giannoukos G."/>
            <person name="Goode T."/>
            <person name="Graham J."/>
            <person name="Grandbois E."/>
            <person name="Grewal S."/>
            <person name="Gyaltsen K."/>
            <person name="Hafez N."/>
            <person name="Hagos B."/>
            <person name="Hall J."/>
            <person name="Henson C."/>
            <person name="Hollinger A."/>
            <person name="Honan T."/>
            <person name="Huard M.D."/>
            <person name="Hughes L."/>
            <person name="Hurhula B."/>
            <person name="Husby M.E."/>
            <person name="Kamat A."/>
            <person name="Kanga B."/>
            <person name="Kashin S."/>
            <person name="Khazanovich D."/>
            <person name="Kisner P."/>
            <person name="Lance K."/>
            <person name="Lara M."/>
            <person name="Lee W."/>
            <person name="Lennon N."/>
            <person name="Letendre F."/>
            <person name="LeVine R."/>
            <person name="Lipovsky A."/>
            <person name="Liu X."/>
            <person name="Liu J."/>
            <person name="Liu S."/>
            <person name="Lokyitsang T."/>
            <person name="Lokyitsang Y."/>
            <person name="Lubonja R."/>
            <person name="Lui A."/>
            <person name="MacDonald P."/>
            <person name="Magnisalis V."/>
            <person name="Maru K."/>
            <person name="Matthews C."/>
            <person name="McCusker W."/>
            <person name="McDonough S."/>
            <person name="Mehta T."/>
            <person name="Meldrim J."/>
            <person name="Meneus L."/>
            <person name="Mihai O."/>
            <person name="Mihalev A."/>
            <person name="Mihova T."/>
            <person name="Mittelman R."/>
            <person name="Mlenga V."/>
            <person name="Montmayeur A."/>
            <person name="Mulrain L."/>
            <person name="Navidi A."/>
            <person name="Naylor J."/>
            <person name="Negash T."/>
            <person name="Nguyen T."/>
            <person name="Nguyen N."/>
            <person name="Nicol R."/>
            <person name="Norbu C."/>
            <person name="Norbu N."/>
            <person name="Novod N."/>
            <person name="O'Neill B."/>
            <person name="Osman S."/>
            <person name="Markiewicz E."/>
            <person name="Oyono O.L."/>
            <person name="Patti C."/>
            <person name="Phunkhang P."/>
            <person name="Pierre F."/>
            <person name="Priest M."/>
            <person name="Raghuraman S."/>
            <person name="Rege F."/>
            <person name="Reyes R."/>
            <person name="Rise C."/>
            <person name="Rogov P."/>
            <person name="Ross K."/>
            <person name="Ryan E."/>
            <person name="Settipalli S."/>
            <person name="Shea T."/>
            <person name="Sherpa N."/>
            <person name="Shi L."/>
            <person name="Shih D."/>
            <person name="Sparrow T."/>
            <person name="Spaulding J."/>
            <person name="Stalker J."/>
            <person name="Stange-Thomann N."/>
            <person name="Stavropoulos S."/>
            <person name="Stone C."/>
            <person name="Strader C."/>
            <person name="Tesfaye S."/>
            <person name="Thomson T."/>
            <person name="Thoulutsang Y."/>
            <person name="Thoulutsang D."/>
            <person name="Topham K."/>
            <person name="Topping I."/>
            <person name="Tsamla T."/>
            <person name="Vassiliev H."/>
            <person name="Vo A."/>
            <person name="Wangchuk T."/>
            <person name="Wangdi T."/>
            <person name="Weiand M."/>
            <person name="Wilkinson J."/>
            <person name="Wilson A."/>
            <person name="Yadav S."/>
            <person name="Young G."/>
            <person name="Yu Q."/>
            <person name="Zembek L."/>
            <person name="Zhong D."/>
            <person name="Zimmer A."/>
            <person name="Zwirko Z."/>
            <person name="Jaffe D.B."/>
            <person name="Alvarez P."/>
            <person name="Brockman W."/>
            <person name="Butler J."/>
            <person name="Chin C."/>
            <person name="Gnerre S."/>
            <person name="Grabherr M."/>
            <person name="Kleber M."/>
            <person name="Mauceli E."/>
            <person name="MacCallum I."/>
        </authorList>
    </citation>
    <scope>NUCLEOTIDE SEQUENCE [LARGE SCALE GENOMIC DNA]</scope>
    <source>
        <strain evidence="3">Rob3c / Tucson 14021-0248.25</strain>
    </source>
</reference>
<organism evidence="3">
    <name type="scientific">Drosophila sechellia</name>
    <name type="common">Fruit fly</name>
    <dbReference type="NCBI Taxonomy" id="7238"/>
    <lineage>
        <taxon>Eukaryota</taxon>
        <taxon>Metazoa</taxon>
        <taxon>Ecdysozoa</taxon>
        <taxon>Arthropoda</taxon>
        <taxon>Hexapoda</taxon>
        <taxon>Insecta</taxon>
        <taxon>Pterygota</taxon>
        <taxon>Neoptera</taxon>
        <taxon>Endopterygota</taxon>
        <taxon>Diptera</taxon>
        <taxon>Brachycera</taxon>
        <taxon>Muscomorpha</taxon>
        <taxon>Ephydroidea</taxon>
        <taxon>Drosophilidae</taxon>
        <taxon>Drosophila</taxon>
        <taxon>Sophophora</taxon>
    </lineage>
</organism>
<dbReference type="GO" id="GO:0071011">
    <property type="term" value="C:precatalytic spliceosome"/>
    <property type="evidence" value="ECO:0007669"/>
    <property type="project" value="TreeGrafter"/>
</dbReference>
<dbReference type="GO" id="GO:0061574">
    <property type="term" value="C:ASAP complex"/>
    <property type="evidence" value="ECO:0007669"/>
    <property type="project" value="TreeGrafter"/>
</dbReference>
<dbReference type="AlphaFoldDB" id="B4IQI2"/>
<dbReference type="InterPro" id="IPR052793">
    <property type="entry name" value="EJC-associated_protein"/>
</dbReference>
<name>B4IQI2_DROSE</name>